<protein>
    <submittedName>
        <fullName evidence="4">Inosine-uridine preferring nucleoside hydrolase</fullName>
        <ecNumber evidence="4">3.2.2.1</ecNumber>
    </submittedName>
</protein>
<evidence type="ECO:0000313" key="4">
    <source>
        <dbReference type="EMBL" id="CAA9556333.1"/>
    </source>
</evidence>
<dbReference type="InterPro" id="IPR001910">
    <property type="entry name" value="Inosine/uridine_hydrolase_dom"/>
</dbReference>
<evidence type="ECO:0000256" key="1">
    <source>
        <dbReference type="ARBA" id="ARBA00022801"/>
    </source>
</evidence>
<dbReference type="GO" id="GO:0006152">
    <property type="term" value="P:purine nucleoside catabolic process"/>
    <property type="evidence" value="ECO:0007669"/>
    <property type="project" value="TreeGrafter"/>
</dbReference>
<dbReference type="Pfam" id="PF01156">
    <property type="entry name" value="IU_nuc_hydro"/>
    <property type="match status" value="1"/>
</dbReference>
<dbReference type="AlphaFoldDB" id="A0A6J4URR2"/>
<dbReference type="PANTHER" id="PTHR12304:SF4">
    <property type="entry name" value="URIDINE NUCLEOSIDASE"/>
    <property type="match status" value="1"/>
</dbReference>
<proteinExistence type="predicted"/>
<organism evidence="4">
    <name type="scientific">uncultured Thermomicrobiales bacterium</name>
    <dbReference type="NCBI Taxonomy" id="1645740"/>
    <lineage>
        <taxon>Bacteria</taxon>
        <taxon>Pseudomonadati</taxon>
        <taxon>Thermomicrobiota</taxon>
        <taxon>Thermomicrobia</taxon>
        <taxon>Thermomicrobiales</taxon>
        <taxon>environmental samples</taxon>
    </lineage>
</organism>
<reference evidence="4" key="1">
    <citation type="submission" date="2020-02" db="EMBL/GenBank/DDBJ databases">
        <authorList>
            <person name="Meier V. D."/>
        </authorList>
    </citation>
    <scope>NUCLEOTIDE SEQUENCE</scope>
    <source>
        <strain evidence="4">AVDCRST_MAG59</strain>
    </source>
</reference>
<dbReference type="InterPro" id="IPR036452">
    <property type="entry name" value="Ribo_hydro-like"/>
</dbReference>
<keyword evidence="1 4" id="KW-0378">Hydrolase</keyword>
<evidence type="ECO:0000259" key="3">
    <source>
        <dbReference type="Pfam" id="PF01156"/>
    </source>
</evidence>
<accession>A0A6J4URR2</accession>
<dbReference type="SUPFAM" id="SSF53590">
    <property type="entry name" value="Nucleoside hydrolase"/>
    <property type="match status" value="1"/>
</dbReference>
<gene>
    <name evidence="4" type="ORF">AVDCRST_MAG59-2191</name>
</gene>
<feature type="domain" description="Inosine/uridine-preferring nucleoside hydrolase" evidence="3">
    <location>
        <begin position="15"/>
        <end position="290"/>
    </location>
</feature>
<dbReference type="GO" id="GO:0005829">
    <property type="term" value="C:cytosol"/>
    <property type="evidence" value="ECO:0007669"/>
    <property type="project" value="TreeGrafter"/>
</dbReference>
<keyword evidence="2 4" id="KW-0326">Glycosidase</keyword>
<sequence length="305" mass="33082">MTEAQSETHRPRPAVLDTDIGTDVDDILALALLAAAPEVDLVGVTTVYGDTVLRARMARWVCDQLGRSDVTVAVGERETLTNRPVWWAGHEGEGIPDLERVAIDETEGGVAYLLRVAREHAGELHLFAIGPLTNVAAAIRADPGFAGSLHHLTIMGGAFWMERSEPEHNIKCDPEAADVVFRSGIPMSVCGLDVTTRVWLREGEVREIGRAHGELGKALEAQIRRWWSFVGKSENNPHDPLAALMAIRPDLFRFEECDVRVGLEEGDLARTFPEGCGSGTARIAAEVDVAAAERELVRRLAAGGA</sequence>
<dbReference type="EMBL" id="CADCWF010000139">
    <property type="protein sequence ID" value="CAA9556333.1"/>
    <property type="molecule type" value="Genomic_DNA"/>
</dbReference>
<dbReference type="PANTHER" id="PTHR12304">
    <property type="entry name" value="INOSINE-URIDINE PREFERRING NUCLEOSIDE HYDROLASE"/>
    <property type="match status" value="1"/>
</dbReference>
<evidence type="ECO:0000256" key="2">
    <source>
        <dbReference type="ARBA" id="ARBA00023295"/>
    </source>
</evidence>
<dbReference type="Gene3D" id="3.90.245.10">
    <property type="entry name" value="Ribonucleoside hydrolase-like"/>
    <property type="match status" value="1"/>
</dbReference>
<dbReference type="InterPro" id="IPR023186">
    <property type="entry name" value="IUNH"/>
</dbReference>
<name>A0A6J4URR2_9BACT</name>
<dbReference type="GO" id="GO:0008477">
    <property type="term" value="F:purine nucleosidase activity"/>
    <property type="evidence" value="ECO:0007669"/>
    <property type="project" value="UniProtKB-EC"/>
</dbReference>
<dbReference type="EC" id="3.2.2.1" evidence="4"/>